<dbReference type="Pfam" id="PF07690">
    <property type="entry name" value="MFS_1"/>
    <property type="match status" value="1"/>
</dbReference>
<feature type="transmembrane region" description="Helical" evidence="8">
    <location>
        <begin position="255"/>
        <end position="271"/>
    </location>
</feature>
<dbReference type="SUPFAM" id="SSF103473">
    <property type="entry name" value="MFS general substrate transporter"/>
    <property type="match status" value="1"/>
</dbReference>
<dbReference type="Proteomes" id="UP000179524">
    <property type="component" value="Unassembled WGS sequence"/>
</dbReference>
<feature type="transmembrane region" description="Helical" evidence="8">
    <location>
        <begin position="139"/>
        <end position="159"/>
    </location>
</feature>
<dbReference type="GO" id="GO:0022857">
    <property type="term" value="F:transmembrane transporter activity"/>
    <property type="evidence" value="ECO:0007669"/>
    <property type="project" value="InterPro"/>
</dbReference>
<evidence type="ECO:0000256" key="1">
    <source>
        <dbReference type="ARBA" id="ARBA00004651"/>
    </source>
</evidence>
<dbReference type="InterPro" id="IPR011701">
    <property type="entry name" value="MFS"/>
</dbReference>
<accession>A0A1S2LRG1</accession>
<dbReference type="GO" id="GO:0005886">
    <property type="term" value="C:plasma membrane"/>
    <property type="evidence" value="ECO:0007669"/>
    <property type="project" value="UniProtKB-SubCell"/>
</dbReference>
<evidence type="ECO:0000256" key="8">
    <source>
        <dbReference type="SAM" id="Phobius"/>
    </source>
</evidence>
<feature type="domain" description="Major facilitator superfamily (MFS) profile" evidence="9">
    <location>
        <begin position="16"/>
        <end position="388"/>
    </location>
</feature>
<dbReference type="Gene3D" id="1.20.1250.20">
    <property type="entry name" value="MFS general substrate transporter like domains"/>
    <property type="match status" value="1"/>
</dbReference>
<feature type="transmembrane region" description="Helical" evidence="8">
    <location>
        <begin position="12"/>
        <end position="34"/>
    </location>
</feature>
<dbReference type="PROSITE" id="PS50850">
    <property type="entry name" value="MFS"/>
    <property type="match status" value="1"/>
</dbReference>
<feature type="transmembrane region" description="Helical" evidence="8">
    <location>
        <begin position="302"/>
        <end position="328"/>
    </location>
</feature>
<evidence type="ECO:0000313" key="11">
    <source>
        <dbReference type="Proteomes" id="UP000179524"/>
    </source>
</evidence>
<organism evidence="10 11">
    <name type="scientific">Anaerobacillus alkalilacustris</name>
    <dbReference type="NCBI Taxonomy" id="393763"/>
    <lineage>
        <taxon>Bacteria</taxon>
        <taxon>Bacillati</taxon>
        <taxon>Bacillota</taxon>
        <taxon>Bacilli</taxon>
        <taxon>Bacillales</taxon>
        <taxon>Bacillaceae</taxon>
        <taxon>Anaerobacillus</taxon>
    </lineage>
</organism>
<keyword evidence="7 8" id="KW-0472">Membrane</keyword>
<keyword evidence="4" id="KW-1003">Cell membrane</keyword>
<feature type="transmembrane region" description="Helical" evidence="8">
    <location>
        <begin position="340"/>
        <end position="361"/>
    </location>
</feature>
<dbReference type="InterPro" id="IPR036259">
    <property type="entry name" value="MFS_trans_sf"/>
</dbReference>
<name>A0A1S2LRG1_9BACI</name>
<protein>
    <recommendedName>
        <fullName evidence="9">Major facilitator superfamily (MFS) profile domain-containing protein</fullName>
    </recommendedName>
</protein>
<feature type="transmembrane region" description="Helical" evidence="8">
    <location>
        <begin position="54"/>
        <end position="73"/>
    </location>
</feature>
<evidence type="ECO:0000313" key="10">
    <source>
        <dbReference type="EMBL" id="OIJ15109.1"/>
    </source>
</evidence>
<gene>
    <name evidence="10" type="ORF">BKP37_06735</name>
</gene>
<dbReference type="EMBL" id="MLQR01000014">
    <property type="protein sequence ID" value="OIJ15109.1"/>
    <property type="molecule type" value="Genomic_DNA"/>
</dbReference>
<keyword evidence="5 8" id="KW-0812">Transmembrane</keyword>
<proteinExistence type="inferred from homology"/>
<evidence type="ECO:0000259" key="9">
    <source>
        <dbReference type="PROSITE" id="PS50850"/>
    </source>
</evidence>
<evidence type="ECO:0000256" key="6">
    <source>
        <dbReference type="ARBA" id="ARBA00022989"/>
    </source>
</evidence>
<dbReference type="InterPro" id="IPR020846">
    <property type="entry name" value="MFS_dom"/>
</dbReference>
<comment type="similarity">
    <text evidence="2">Belongs to the major facilitator superfamily.</text>
</comment>
<sequence length="393" mass="43799">MDNLQFNKKDYSMFHIITFFSLTAIFIVSNLYIMIPLLDSVSITFSISTTQASLSISAFSFFYAFGLIFFGSLSERFGLKETISVGLFILTILMIVSYYISNFSAFLILRGFQGFWAATFAPVSFIYIFNVLSLKHQGITIAVINTGFLSAGVVGQLFSSSIHLFWGWEGVFIALSLLYLLLFIYSLKCLPRPTKPAQSRSVHSLIRTLLKIPFRKDLRKLYFITFTILLTFVAYYTSLENYYSTILGFLPENTLLIRSFGLTGLLLTILSNKISGRIGFENTIFMGLTLMLTGVLCSTSSIILFLIFGSVIFVAGTSITIPSLIYIISIKGAENKSLAISMYSFILLIGASFGSVITIITNYYAKLAFLSLILLCSLLSILMEKRSKLVSAS</sequence>
<feature type="transmembrane region" description="Helical" evidence="8">
    <location>
        <begin position="367"/>
        <end position="383"/>
    </location>
</feature>
<feature type="transmembrane region" description="Helical" evidence="8">
    <location>
        <begin position="278"/>
        <end position="296"/>
    </location>
</feature>
<keyword evidence="11" id="KW-1185">Reference proteome</keyword>
<evidence type="ECO:0000256" key="7">
    <source>
        <dbReference type="ARBA" id="ARBA00023136"/>
    </source>
</evidence>
<feature type="transmembrane region" description="Helical" evidence="8">
    <location>
        <begin position="115"/>
        <end position="132"/>
    </location>
</feature>
<evidence type="ECO:0000256" key="3">
    <source>
        <dbReference type="ARBA" id="ARBA00022448"/>
    </source>
</evidence>
<comment type="subcellular location">
    <subcellularLocation>
        <location evidence="1">Cell membrane</location>
        <topology evidence="1">Multi-pass membrane protein</topology>
    </subcellularLocation>
</comment>
<evidence type="ECO:0000256" key="5">
    <source>
        <dbReference type="ARBA" id="ARBA00022692"/>
    </source>
</evidence>
<feature type="transmembrane region" description="Helical" evidence="8">
    <location>
        <begin position="85"/>
        <end position="109"/>
    </location>
</feature>
<dbReference type="OrthoDB" id="9781156at2"/>
<feature type="transmembrane region" description="Helical" evidence="8">
    <location>
        <begin position="165"/>
        <end position="185"/>
    </location>
</feature>
<keyword evidence="6 8" id="KW-1133">Transmembrane helix</keyword>
<comment type="caution">
    <text evidence="10">The sequence shown here is derived from an EMBL/GenBank/DDBJ whole genome shotgun (WGS) entry which is preliminary data.</text>
</comment>
<dbReference type="AlphaFoldDB" id="A0A1S2LRG1"/>
<reference evidence="10 11" key="1">
    <citation type="submission" date="2016-10" db="EMBL/GenBank/DDBJ databases">
        <title>Draft genome sequences of four alkaliphilic bacteria belonging to the Anaerobacillus genus.</title>
        <authorList>
            <person name="Bassil N.M."/>
            <person name="Lloyd J.R."/>
        </authorList>
    </citation>
    <scope>NUCLEOTIDE SEQUENCE [LARGE SCALE GENOMIC DNA]</scope>
    <source>
        <strain evidence="10 11">DSM 18345</strain>
    </source>
</reference>
<dbReference type="RefSeq" id="WP_071308853.1">
    <property type="nucleotide sequence ID" value="NZ_MLQR01000014.1"/>
</dbReference>
<dbReference type="PANTHER" id="PTHR43271:SF2">
    <property type="entry name" value="BLL2771 PROTEIN"/>
    <property type="match status" value="1"/>
</dbReference>
<keyword evidence="3" id="KW-0813">Transport</keyword>
<evidence type="ECO:0000256" key="2">
    <source>
        <dbReference type="ARBA" id="ARBA00008335"/>
    </source>
</evidence>
<dbReference type="PANTHER" id="PTHR43271">
    <property type="entry name" value="BLL2771 PROTEIN"/>
    <property type="match status" value="1"/>
</dbReference>
<feature type="transmembrane region" description="Helical" evidence="8">
    <location>
        <begin position="221"/>
        <end position="239"/>
    </location>
</feature>
<evidence type="ECO:0000256" key="4">
    <source>
        <dbReference type="ARBA" id="ARBA00022475"/>
    </source>
</evidence>